<dbReference type="PROSITE" id="PS00086">
    <property type="entry name" value="CYTOCHROME_P450"/>
    <property type="match status" value="1"/>
</dbReference>
<dbReference type="Pfam" id="PF00067">
    <property type="entry name" value="p450"/>
    <property type="match status" value="1"/>
</dbReference>
<reference evidence="13" key="1">
    <citation type="submission" date="2017-07" db="EMBL/GenBank/DDBJ databases">
        <title>Taro Niue Genome Assembly and Annotation.</title>
        <authorList>
            <person name="Atibalentja N."/>
            <person name="Keating K."/>
            <person name="Fields C.J."/>
        </authorList>
    </citation>
    <scope>NUCLEOTIDE SEQUENCE</scope>
    <source>
        <strain evidence="13">Niue_2</strain>
        <tissue evidence="13">Leaf</tissue>
    </source>
</reference>
<feature type="binding site" description="axial binding residue" evidence="11">
    <location>
        <position position="488"/>
    </location>
    <ligand>
        <name>heme</name>
        <dbReference type="ChEBI" id="CHEBI:30413"/>
    </ligand>
    <ligandPart>
        <name>Fe</name>
        <dbReference type="ChEBI" id="CHEBI:18248"/>
    </ligandPart>
</feature>
<evidence type="ECO:0000256" key="10">
    <source>
        <dbReference type="ARBA" id="ARBA00023136"/>
    </source>
</evidence>
<dbReference type="InterPro" id="IPR036396">
    <property type="entry name" value="Cyt_P450_sf"/>
</dbReference>
<keyword evidence="8 11" id="KW-0408">Iron</keyword>
<dbReference type="AlphaFoldDB" id="A0A843V9X9"/>
<dbReference type="EMBL" id="NMUH01001531">
    <property type="protein sequence ID" value="MQL93211.1"/>
    <property type="molecule type" value="Genomic_DNA"/>
</dbReference>
<evidence type="ECO:0000256" key="11">
    <source>
        <dbReference type="PIRSR" id="PIRSR602401-1"/>
    </source>
</evidence>
<dbReference type="GO" id="GO:0020037">
    <property type="term" value="F:heme binding"/>
    <property type="evidence" value="ECO:0007669"/>
    <property type="project" value="InterPro"/>
</dbReference>
<evidence type="ECO:0000256" key="6">
    <source>
        <dbReference type="ARBA" id="ARBA00022989"/>
    </source>
</evidence>
<evidence type="ECO:0000256" key="1">
    <source>
        <dbReference type="ARBA" id="ARBA00004167"/>
    </source>
</evidence>
<accession>A0A843V9X9</accession>
<protein>
    <submittedName>
        <fullName evidence="13">Uncharacterized protein</fullName>
    </submittedName>
</protein>
<dbReference type="GO" id="GO:0004497">
    <property type="term" value="F:monooxygenase activity"/>
    <property type="evidence" value="ECO:0007669"/>
    <property type="project" value="UniProtKB-KW"/>
</dbReference>
<evidence type="ECO:0000256" key="3">
    <source>
        <dbReference type="ARBA" id="ARBA00022617"/>
    </source>
</evidence>
<sequence length="540" mass="61829">MASGLPLQGLVWSEWINRSWDVGSLLLVVLLAVAWGGASVVALRGLRWAWWTPRRLERVLRQQGIGGNPYQLLVGDMRDLMRLNKEARSRPMPAISHDIAPRVYPLLHQSMAKHGKICYTWFGPCPRVIVSNLDMTRDILSNKFGHFERPKINPLMELLVTGLLGYEGDKWAKHRRIINPAFHVEKLKRMLPAFSTCCAELIARWEKLVGPNGSCELDVWPELQNFTGDVISRTVFGSTFEEGRRIFQLQVEQAEHLFQDLQKIFIPGYRFFPTKRTRRMKEIAKEVQGLLRHQVMKREKAMKLGITPNDDLLSLLLESNLKYYKENGSVEKFKMTIEDVIEECKLFYFAGQETTSVLLTWTMVVLSVNPSWQSRAREEVLQVFGKAKPDFDSLSQLKVVTMILYEVLRLYPSVVFLLRRTSKTIELGGFTLPTGVHFILPILSIHHDPTFWGEDANEFNPERFAEGVSKASKHQMAFFPFGSGPHICVGQNFAMVEAKLGLALILQHFSFELSPSYRHAPYTVLTLQPQHGAQLILRKL</sequence>
<evidence type="ECO:0000256" key="7">
    <source>
        <dbReference type="ARBA" id="ARBA00023002"/>
    </source>
</evidence>
<dbReference type="InterPro" id="IPR001128">
    <property type="entry name" value="Cyt_P450"/>
</dbReference>
<dbReference type="GO" id="GO:0005506">
    <property type="term" value="F:iron ion binding"/>
    <property type="evidence" value="ECO:0007669"/>
    <property type="project" value="InterPro"/>
</dbReference>
<evidence type="ECO:0000313" key="14">
    <source>
        <dbReference type="Proteomes" id="UP000652761"/>
    </source>
</evidence>
<dbReference type="PRINTS" id="PR00463">
    <property type="entry name" value="EP450I"/>
</dbReference>
<dbReference type="GO" id="GO:0016020">
    <property type="term" value="C:membrane"/>
    <property type="evidence" value="ECO:0007669"/>
    <property type="project" value="UniProtKB-SubCell"/>
</dbReference>
<evidence type="ECO:0000256" key="5">
    <source>
        <dbReference type="ARBA" id="ARBA00022723"/>
    </source>
</evidence>
<comment type="similarity">
    <text evidence="2 12">Belongs to the cytochrome P450 family.</text>
</comment>
<dbReference type="InterPro" id="IPR017972">
    <property type="entry name" value="Cyt_P450_CS"/>
</dbReference>
<comment type="cofactor">
    <cofactor evidence="11">
        <name>heme</name>
        <dbReference type="ChEBI" id="CHEBI:30413"/>
    </cofactor>
</comment>
<organism evidence="13 14">
    <name type="scientific">Colocasia esculenta</name>
    <name type="common">Wild taro</name>
    <name type="synonym">Arum esculentum</name>
    <dbReference type="NCBI Taxonomy" id="4460"/>
    <lineage>
        <taxon>Eukaryota</taxon>
        <taxon>Viridiplantae</taxon>
        <taxon>Streptophyta</taxon>
        <taxon>Embryophyta</taxon>
        <taxon>Tracheophyta</taxon>
        <taxon>Spermatophyta</taxon>
        <taxon>Magnoliopsida</taxon>
        <taxon>Liliopsida</taxon>
        <taxon>Araceae</taxon>
        <taxon>Aroideae</taxon>
        <taxon>Colocasieae</taxon>
        <taxon>Colocasia</taxon>
    </lineage>
</organism>
<keyword evidence="6" id="KW-1133">Transmembrane helix</keyword>
<evidence type="ECO:0000256" key="4">
    <source>
        <dbReference type="ARBA" id="ARBA00022692"/>
    </source>
</evidence>
<dbReference type="PANTHER" id="PTHR24282:SF255">
    <property type="entry name" value="CYTOCHROME P450 72A11-RELATED"/>
    <property type="match status" value="1"/>
</dbReference>
<dbReference type="Gene3D" id="1.10.630.10">
    <property type="entry name" value="Cytochrome P450"/>
    <property type="match status" value="1"/>
</dbReference>
<dbReference type="PANTHER" id="PTHR24282">
    <property type="entry name" value="CYTOCHROME P450 FAMILY MEMBER"/>
    <property type="match status" value="1"/>
</dbReference>
<evidence type="ECO:0000256" key="12">
    <source>
        <dbReference type="RuleBase" id="RU000461"/>
    </source>
</evidence>
<evidence type="ECO:0000313" key="13">
    <source>
        <dbReference type="EMBL" id="MQL93211.1"/>
    </source>
</evidence>
<keyword evidence="9 12" id="KW-0503">Monooxygenase</keyword>
<keyword evidence="5 11" id="KW-0479">Metal-binding</keyword>
<dbReference type="InterPro" id="IPR050665">
    <property type="entry name" value="Cytochrome_P450_Monooxygen"/>
</dbReference>
<keyword evidence="4" id="KW-0812">Transmembrane</keyword>
<dbReference type="Proteomes" id="UP000652761">
    <property type="component" value="Unassembled WGS sequence"/>
</dbReference>
<dbReference type="GO" id="GO:0016705">
    <property type="term" value="F:oxidoreductase activity, acting on paired donors, with incorporation or reduction of molecular oxygen"/>
    <property type="evidence" value="ECO:0007669"/>
    <property type="project" value="InterPro"/>
</dbReference>
<keyword evidence="3 11" id="KW-0349">Heme</keyword>
<dbReference type="GO" id="GO:0008202">
    <property type="term" value="P:steroid metabolic process"/>
    <property type="evidence" value="ECO:0007669"/>
    <property type="project" value="UniProtKB-ARBA"/>
</dbReference>
<comment type="caution">
    <text evidence="13">The sequence shown here is derived from an EMBL/GenBank/DDBJ whole genome shotgun (WGS) entry which is preliminary data.</text>
</comment>
<evidence type="ECO:0000256" key="9">
    <source>
        <dbReference type="ARBA" id="ARBA00023033"/>
    </source>
</evidence>
<dbReference type="InterPro" id="IPR002401">
    <property type="entry name" value="Cyt_P450_E_grp-I"/>
</dbReference>
<gene>
    <name evidence="13" type="ORF">Taro_025851</name>
</gene>
<dbReference type="SUPFAM" id="SSF48264">
    <property type="entry name" value="Cytochrome P450"/>
    <property type="match status" value="1"/>
</dbReference>
<keyword evidence="10" id="KW-0472">Membrane</keyword>
<dbReference type="PRINTS" id="PR00385">
    <property type="entry name" value="P450"/>
</dbReference>
<proteinExistence type="inferred from homology"/>
<evidence type="ECO:0000256" key="2">
    <source>
        <dbReference type="ARBA" id="ARBA00010617"/>
    </source>
</evidence>
<keyword evidence="7 12" id="KW-0560">Oxidoreductase</keyword>
<dbReference type="FunFam" id="1.10.630.10:FF:000029">
    <property type="entry name" value="Cytochrome P450 734A1"/>
    <property type="match status" value="1"/>
</dbReference>
<keyword evidence="14" id="KW-1185">Reference proteome</keyword>
<evidence type="ECO:0000256" key="8">
    <source>
        <dbReference type="ARBA" id="ARBA00023004"/>
    </source>
</evidence>
<name>A0A843V9X9_COLES</name>
<dbReference type="OrthoDB" id="1470350at2759"/>
<comment type="subcellular location">
    <subcellularLocation>
        <location evidence="1">Membrane</location>
        <topology evidence="1">Single-pass membrane protein</topology>
    </subcellularLocation>
</comment>